<feature type="region of interest" description="Disordered" evidence="1">
    <location>
        <begin position="22"/>
        <end position="90"/>
    </location>
</feature>
<reference evidence="2 3" key="1">
    <citation type="submission" date="2020-09" db="EMBL/GenBank/DDBJ databases">
        <title>De no assembly of potato wild relative species, Solanum commersonii.</title>
        <authorList>
            <person name="Cho K."/>
        </authorList>
    </citation>
    <scope>NUCLEOTIDE SEQUENCE [LARGE SCALE GENOMIC DNA]</scope>
    <source>
        <strain evidence="2">LZ3.2</strain>
        <tissue evidence="2">Leaf</tissue>
    </source>
</reference>
<dbReference type="EMBL" id="JACXVP010000009">
    <property type="protein sequence ID" value="KAG5586068.1"/>
    <property type="molecule type" value="Genomic_DNA"/>
</dbReference>
<sequence>MRYYTQATLEMATMRSYTQATLEMNSNDKNKIEETTQNSEKDLEALTSEIEEGWKHVEKKKGKRKNNEKETNQDLDIENNDVKENKDHEQ</sequence>
<dbReference type="AlphaFoldDB" id="A0A9J5XFP7"/>
<comment type="caution">
    <text evidence="2">The sequence shown here is derived from an EMBL/GenBank/DDBJ whole genome shotgun (WGS) entry which is preliminary data.</text>
</comment>
<evidence type="ECO:0000313" key="3">
    <source>
        <dbReference type="Proteomes" id="UP000824120"/>
    </source>
</evidence>
<accession>A0A9J5XFP7</accession>
<organism evidence="2 3">
    <name type="scientific">Solanum commersonii</name>
    <name type="common">Commerson's wild potato</name>
    <name type="synonym">Commerson's nightshade</name>
    <dbReference type="NCBI Taxonomy" id="4109"/>
    <lineage>
        <taxon>Eukaryota</taxon>
        <taxon>Viridiplantae</taxon>
        <taxon>Streptophyta</taxon>
        <taxon>Embryophyta</taxon>
        <taxon>Tracheophyta</taxon>
        <taxon>Spermatophyta</taxon>
        <taxon>Magnoliopsida</taxon>
        <taxon>eudicotyledons</taxon>
        <taxon>Gunneridae</taxon>
        <taxon>Pentapetalae</taxon>
        <taxon>asterids</taxon>
        <taxon>lamiids</taxon>
        <taxon>Solanales</taxon>
        <taxon>Solanaceae</taxon>
        <taxon>Solanoideae</taxon>
        <taxon>Solaneae</taxon>
        <taxon>Solanum</taxon>
    </lineage>
</organism>
<keyword evidence="3" id="KW-1185">Reference proteome</keyword>
<evidence type="ECO:0000256" key="1">
    <source>
        <dbReference type="SAM" id="MobiDB-lite"/>
    </source>
</evidence>
<feature type="compositionally biased region" description="Basic and acidic residues" evidence="1">
    <location>
        <begin position="80"/>
        <end position="90"/>
    </location>
</feature>
<protein>
    <submittedName>
        <fullName evidence="2">Uncharacterized protein</fullName>
    </submittedName>
</protein>
<dbReference type="Proteomes" id="UP000824120">
    <property type="component" value="Chromosome 9"/>
</dbReference>
<gene>
    <name evidence="2" type="ORF">H5410_046502</name>
</gene>
<proteinExistence type="predicted"/>
<name>A0A9J5XFP7_SOLCO</name>
<evidence type="ECO:0000313" key="2">
    <source>
        <dbReference type="EMBL" id="KAG5586068.1"/>
    </source>
</evidence>
<feature type="compositionally biased region" description="Basic and acidic residues" evidence="1">
    <location>
        <begin position="26"/>
        <end position="44"/>
    </location>
</feature>